<gene>
    <name evidence="2" type="ordered locus">Lbys_0558</name>
</gene>
<dbReference type="eggNOG" id="COG0683">
    <property type="taxonomic scope" value="Bacteria"/>
</dbReference>
<proteinExistence type="predicted"/>
<evidence type="ECO:0000313" key="3">
    <source>
        <dbReference type="Proteomes" id="UP000007435"/>
    </source>
</evidence>
<dbReference type="STRING" id="649349.Lbys_0558"/>
<dbReference type="KEGG" id="lby:Lbys_0558"/>
<dbReference type="RefSeq" id="WP_013407376.1">
    <property type="nucleotide sequence ID" value="NC_014655.1"/>
</dbReference>
<name>E4RXZ6_LEAB4</name>
<accession>E4RXZ6</accession>
<dbReference type="InterPro" id="IPR028082">
    <property type="entry name" value="Peripla_BP_I"/>
</dbReference>
<keyword evidence="1" id="KW-0732">Signal</keyword>
<sequence>MKKAFLTFLLLPGLLWAQSIDYLSQYKEGVALFKEGNFEGASAKFSNLTNKNYDNKVAPYAFLYAAQSAEKKGNKYQAKILYRNLLTYYPNWDKIDEARILYAQNNLADGYYEEGLKALHEIENEKYNGLKLQVMEDHMKNVKTIAALKQLYAKYPNYRPIAKALVNKIQANRYNTKADLEMSDMLTNRFKLSEEEKPKTTTKGKAEGLHFGLLLPFELQASDPTLPAYRYIYDLYAGMQMAQEKLGNEGTALYLHPFDIKNDANAYKLAEKKPGFEEIQLFVGPLYAAPNSLAQKHIMDKNLIQVHPTSNNLDLIKDHKNAFLVQPSHAQQANKALDFAAKEGWAKTVSIYYGDSRKDSLFASIYAGEAKKRGYTVLEFKRFTTQKLKPQKGHLFLAADNNLGVKFLQNAAMNQVECEIIMTASSLSWDRINTSVLTEKVALIYPEFVNRNREVVQEFEKAYFDKHFALPSYYSYLGYDIVYYFGNRLKKGKSSFDREVNRGEYIDDFLLGGYDFSKKVKQNDIVPIVKFRDQNFEEVYR</sequence>
<organism evidence="2 3">
    <name type="scientific">Leadbetterella byssophila (strain DSM 17132 / JCM 16389 / KACC 11308 / NBRC 106382 / 4M15)</name>
    <dbReference type="NCBI Taxonomy" id="649349"/>
    <lineage>
        <taxon>Bacteria</taxon>
        <taxon>Pseudomonadati</taxon>
        <taxon>Bacteroidota</taxon>
        <taxon>Cytophagia</taxon>
        <taxon>Cytophagales</taxon>
        <taxon>Leadbetterellaceae</taxon>
        <taxon>Leadbetterella</taxon>
    </lineage>
</organism>
<dbReference type="InterPro" id="IPR011990">
    <property type="entry name" value="TPR-like_helical_dom_sf"/>
</dbReference>
<feature type="chain" id="PRO_5003185939" evidence="1">
    <location>
        <begin position="18"/>
        <end position="541"/>
    </location>
</feature>
<evidence type="ECO:0000313" key="2">
    <source>
        <dbReference type="EMBL" id="ADQ16324.1"/>
    </source>
</evidence>
<dbReference type="EMBL" id="CP002305">
    <property type="protein sequence ID" value="ADQ16324.1"/>
    <property type="molecule type" value="Genomic_DNA"/>
</dbReference>
<evidence type="ECO:0000256" key="1">
    <source>
        <dbReference type="SAM" id="SignalP"/>
    </source>
</evidence>
<reference evidence="2 3" key="2">
    <citation type="journal article" date="2011" name="Stand. Genomic Sci.">
        <title>Complete genome sequence of Leadbetterella byssophila type strain (4M15).</title>
        <authorList>
            <person name="Abt B."/>
            <person name="Teshima H."/>
            <person name="Lucas S."/>
            <person name="Lapidus A."/>
            <person name="Del Rio T.G."/>
            <person name="Nolan M."/>
            <person name="Tice H."/>
            <person name="Cheng J.F."/>
            <person name="Pitluck S."/>
            <person name="Liolios K."/>
            <person name="Pagani I."/>
            <person name="Ivanova N."/>
            <person name="Mavromatis K."/>
            <person name="Pati A."/>
            <person name="Tapia R."/>
            <person name="Han C."/>
            <person name="Goodwin L."/>
            <person name="Chen A."/>
            <person name="Palaniappan K."/>
            <person name="Land M."/>
            <person name="Hauser L."/>
            <person name="Chang Y.J."/>
            <person name="Jeffries C.D."/>
            <person name="Rohde M."/>
            <person name="Goker M."/>
            <person name="Tindall B.J."/>
            <person name="Detter J.C."/>
            <person name="Woyke T."/>
            <person name="Bristow J."/>
            <person name="Eisen J.A."/>
            <person name="Markowitz V."/>
            <person name="Hugenholtz P."/>
            <person name="Klenk H.P."/>
            <person name="Kyrpides N.C."/>
        </authorList>
    </citation>
    <scope>NUCLEOTIDE SEQUENCE [LARGE SCALE GENOMIC DNA]</scope>
    <source>
        <strain evidence="3">DSM 17132 / JCM 16389 / KACC 11308 / NBRC 106382 / 4M15</strain>
    </source>
</reference>
<protein>
    <submittedName>
        <fullName evidence="2">Uncharacterized protein</fullName>
    </submittedName>
</protein>
<dbReference type="CDD" id="cd06268">
    <property type="entry name" value="PBP1_ABC_transporter_LIVBP-like"/>
    <property type="match status" value="1"/>
</dbReference>
<reference key="1">
    <citation type="submission" date="2010-11" db="EMBL/GenBank/DDBJ databases">
        <title>The complete genome of Leadbetterella byssophila DSM 17132.</title>
        <authorList>
            <consortium name="US DOE Joint Genome Institute (JGI-PGF)"/>
            <person name="Lucas S."/>
            <person name="Copeland A."/>
            <person name="Lapidus A."/>
            <person name="Glavina del Rio T."/>
            <person name="Dalin E."/>
            <person name="Tice H."/>
            <person name="Bruce D."/>
            <person name="Goodwin L."/>
            <person name="Pitluck S."/>
            <person name="Kyrpides N."/>
            <person name="Mavromatis K."/>
            <person name="Ivanova N."/>
            <person name="Teshima H."/>
            <person name="Brettin T."/>
            <person name="Detter J.C."/>
            <person name="Han C."/>
            <person name="Tapia R."/>
            <person name="Land M."/>
            <person name="Hauser L."/>
            <person name="Markowitz V."/>
            <person name="Cheng J.-F."/>
            <person name="Hugenholtz P."/>
            <person name="Woyke T."/>
            <person name="Wu D."/>
            <person name="Tindall B."/>
            <person name="Pomrenke H.G."/>
            <person name="Brambilla E."/>
            <person name="Klenk H.-P."/>
            <person name="Eisen J.A."/>
        </authorList>
    </citation>
    <scope>NUCLEOTIDE SEQUENCE [LARGE SCALE GENOMIC DNA]</scope>
    <source>
        <strain>DSM 17132</strain>
    </source>
</reference>
<feature type="signal peptide" evidence="1">
    <location>
        <begin position="1"/>
        <end position="17"/>
    </location>
</feature>
<dbReference type="Gene3D" id="1.25.40.10">
    <property type="entry name" value="Tetratricopeptide repeat domain"/>
    <property type="match status" value="1"/>
</dbReference>
<dbReference type="SUPFAM" id="SSF53822">
    <property type="entry name" value="Periplasmic binding protein-like I"/>
    <property type="match status" value="1"/>
</dbReference>
<dbReference type="eggNOG" id="COG4105">
    <property type="taxonomic scope" value="Bacteria"/>
</dbReference>
<dbReference type="OrthoDB" id="1490998at2"/>
<dbReference type="Proteomes" id="UP000007435">
    <property type="component" value="Chromosome"/>
</dbReference>
<dbReference type="AlphaFoldDB" id="E4RXZ6"/>
<keyword evidence="3" id="KW-1185">Reference proteome</keyword>
<dbReference type="Gene3D" id="3.40.50.2300">
    <property type="match status" value="2"/>
</dbReference>
<dbReference type="HOGENOM" id="CLU_032974_0_0_10"/>